<evidence type="ECO:0008006" key="3">
    <source>
        <dbReference type="Google" id="ProtNLM"/>
    </source>
</evidence>
<accession>A0ABC8U521</accession>
<dbReference type="Proteomes" id="UP001642360">
    <property type="component" value="Unassembled WGS sequence"/>
</dbReference>
<evidence type="ECO:0000313" key="1">
    <source>
        <dbReference type="EMBL" id="CAK9175173.1"/>
    </source>
</evidence>
<sequence length="115" mass="12068">MSSTLVTNKKYNPAPNIAMPPSNFAELDKLFPTNSPELGIGADASNLGGTAELGGCWVLGEGKNEEMLGAVTYGKTAGDAESVGTLSANRQFRSEKKIIMQTIGKNLTVMAAMKT</sequence>
<protein>
    <recommendedName>
        <fullName evidence="3">RNase H type-1 domain-containing protein</fullName>
    </recommendedName>
</protein>
<organism evidence="1 2">
    <name type="scientific">Ilex paraguariensis</name>
    <name type="common">yerba mate</name>
    <dbReference type="NCBI Taxonomy" id="185542"/>
    <lineage>
        <taxon>Eukaryota</taxon>
        <taxon>Viridiplantae</taxon>
        <taxon>Streptophyta</taxon>
        <taxon>Embryophyta</taxon>
        <taxon>Tracheophyta</taxon>
        <taxon>Spermatophyta</taxon>
        <taxon>Magnoliopsida</taxon>
        <taxon>eudicotyledons</taxon>
        <taxon>Gunneridae</taxon>
        <taxon>Pentapetalae</taxon>
        <taxon>asterids</taxon>
        <taxon>campanulids</taxon>
        <taxon>Aquifoliales</taxon>
        <taxon>Aquifoliaceae</taxon>
        <taxon>Ilex</taxon>
    </lineage>
</organism>
<evidence type="ECO:0000313" key="2">
    <source>
        <dbReference type="Proteomes" id="UP001642360"/>
    </source>
</evidence>
<dbReference type="AlphaFoldDB" id="A0ABC8U521"/>
<dbReference type="EMBL" id="CAUOFW020006547">
    <property type="protein sequence ID" value="CAK9175173.1"/>
    <property type="molecule type" value="Genomic_DNA"/>
</dbReference>
<keyword evidence="2" id="KW-1185">Reference proteome</keyword>
<proteinExistence type="predicted"/>
<reference evidence="1 2" key="1">
    <citation type="submission" date="2024-02" db="EMBL/GenBank/DDBJ databases">
        <authorList>
            <person name="Vignale AGUSTIN F."/>
            <person name="Sosa J E."/>
            <person name="Modenutti C."/>
        </authorList>
    </citation>
    <scope>NUCLEOTIDE SEQUENCE [LARGE SCALE GENOMIC DNA]</scope>
</reference>
<gene>
    <name evidence="1" type="ORF">ILEXP_LOCUS44968</name>
</gene>
<comment type="caution">
    <text evidence="1">The sequence shown here is derived from an EMBL/GenBank/DDBJ whole genome shotgun (WGS) entry which is preliminary data.</text>
</comment>
<name>A0ABC8U521_9AQUA</name>